<evidence type="ECO:0000256" key="1">
    <source>
        <dbReference type="SAM" id="SignalP"/>
    </source>
</evidence>
<dbReference type="RefSeq" id="XP_069230673.1">
    <property type="nucleotide sequence ID" value="XM_069372397.1"/>
</dbReference>
<keyword evidence="1" id="KW-0732">Signal</keyword>
<reference evidence="2 3" key="1">
    <citation type="journal article" date="2020" name="Microbiol. Resour. Announc.">
        <title>Draft Genome Sequence of a Cladosporium Species Isolated from the Mesophotic Ascidian Didemnum maculosum.</title>
        <authorList>
            <person name="Gioti A."/>
            <person name="Siaperas R."/>
            <person name="Nikolaivits E."/>
            <person name="Le Goff G."/>
            <person name="Ouazzani J."/>
            <person name="Kotoulas G."/>
            <person name="Topakas E."/>
        </authorList>
    </citation>
    <scope>NUCLEOTIDE SEQUENCE [LARGE SCALE GENOMIC DNA]</scope>
    <source>
        <strain evidence="2 3">TM138-S3</strain>
    </source>
</reference>
<protein>
    <recommendedName>
        <fullName evidence="4">AA1-like domain-containing protein</fullName>
    </recommendedName>
</protein>
<feature type="chain" id="PRO_5044255961" description="AA1-like domain-containing protein" evidence="1">
    <location>
        <begin position="17"/>
        <end position="161"/>
    </location>
</feature>
<accession>A0AB34KWB4</accession>
<evidence type="ECO:0000313" key="3">
    <source>
        <dbReference type="Proteomes" id="UP000803884"/>
    </source>
</evidence>
<comment type="caution">
    <text evidence="2">The sequence shown here is derived from an EMBL/GenBank/DDBJ whole genome shotgun (WGS) entry which is preliminary data.</text>
</comment>
<keyword evidence="3" id="KW-1185">Reference proteome</keyword>
<organism evidence="2 3">
    <name type="scientific">Cladosporium halotolerans</name>
    <dbReference type="NCBI Taxonomy" id="1052096"/>
    <lineage>
        <taxon>Eukaryota</taxon>
        <taxon>Fungi</taxon>
        <taxon>Dikarya</taxon>
        <taxon>Ascomycota</taxon>
        <taxon>Pezizomycotina</taxon>
        <taxon>Dothideomycetes</taxon>
        <taxon>Dothideomycetidae</taxon>
        <taxon>Cladosporiales</taxon>
        <taxon>Cladosporiaceae</taxon>
        <taxon>Cladosporium</taxon>
    </lineage>
</organism>
<evidence type="ECO:0000313" key="2">
    <source>
        <dbReference type="EMBL" id="KAL1587568.1"/>
    </source>
</evidence>
<name>A0AB34KWB4_9PEZI</name>
<evidence type="ECO:0008006" key="4">
    <source>
        <dbReference type="Google" id="ProtNLM"/>
    </source>
</evidence>
<dbReference type="GeneID" id="96005235"/>
<feature type="signal peptide" evidence="1">
    <location>
        <begin position="1"/>
        <end position="16"/>
    </location>
</feature>
<gene>
    <name evidence="2" type="ORF">WHR41_03791</name>
</gene>
<dbReference type="Proteomes" id="UP000803884">
    <property type="component" value="Unassembled WGS sequence"/>
</dbReference>
<dbReference type="AlphaFoldDB" id="A0AB34KWB4"/>
<proteinExistence type="predicted"/>
<dbReference type="EMBL" id="JAAQHG020000010">
    <property type="protein sequence ID" value="KAL1587568.1"/>
    <property type="molecule type" value="Genomic_DNA"/>
</dbReference>
<sequence length="161" mass="17514">MNALIYLHVFLTVALALPTPQGQEPCNVLIEASPWQISNVVVLNNLPTAPTGSPIHFHISDKNPGLEFETDCGVSMAQGTGARPEEAQGWHSCNDPQVRFLYQPGNLQIRRSYVDDCLGKPPYNGSAFYGNANTGFQVTSTADGEVWTQTEMEMPATSQTS</sequence>